<dbReference type="InterPro" id="IPR006379">
    <property type="entry name" value="HAD-SF_hydro_IIB"/>
</dbReference>
<reference evidence="2 3" key="1">
    <citation type="submission" date="2019-06" db="EMBL/GenBank/DDBJ databases">
        <title>Mycoplasma falconis type strain whole genome sequence.</title>
        <authorList>
            <person name="Spergser J."/>
        </authorList>
    </citation>
    <scope>NUCLEOTIDE SEQUENCE [LARGE SCALE GENOMIC DNA]</scope>
    <source>
        <strain evidence="2 3">ATCC 51372</strain>
    </source>
</reference>
<dbReference type="SUPFAM" id="SSF56784">
    <property type="entry name" value="HAD-like"/>
    <property type="match status" value="1"/>
</dbReference>
<dbReference type="Pfam" id="PF08282">
    <property type="entry name" value="Hydrolase_3"/>
    <property type="match status" value="1"/>
</dbReference>
<keyword evidence="3" id="KW-1185">Reference proteome</keyword>
<sequence>MNINIKEFTRKRPVIFSDVDGTIYRHFKLLESTKQDVLHAVIKAKSHFNICTGNPVKDRMLELVETLKARYLIGSSGAQIYDVKNKEIIKSWHIDFETTKKILEVAKINNFQVIFWDNEKYYYLIDDKASVESIGEYHFTQLDRLNEVGEKYAGQFIEPVKIEFYSLTNPETEAGALEMFEHVKHFDNVTMIPTDCNIEISPLNVDKGSAIKWMIENIYNQSTEKYDALTLNDVMTIGDSNNDLPMIKITHYSYAMANACKNVLNSATFFTSAVEQNGLGEAVFDYLYRYKNYVKKYLLHDFHTEEWIDPNENFEFED</sequence>
<dbReference type="Gene3D" id="3.40.50.1000">
    <property type="entry name" value="HAD superfamily/HAD-like"/>
    <property type="match status" value="1"/>
</dbReference>
<dbReference type="GO" id="GO:0005829">
    <property type="term" value="C:cytosol"/>
    <property type="evidence" value="ECO:0007669"/>
    <property type="project" value="TreeGrafter"/>
</dbReference>
<evidence type="ECO:0000256" key="1">
    <source>
        <dbReference type="ARBA" id="ARBA00001946"/>
    </source>
</evidence>
<dbReference type="OrthoDB" id="9810101at2"/>
<dbReference type="NCBIfam" id="TIGR01484">
    <property type="entry name" value="HAD-SF-IIB"/>
    <property type="match status" value="1"/>
</dbReference>
<dbReference type="EMBL" id="VFSS01000003">
    <property type="protein sequence ID" value="TPE57565.1"/>
    <property type="molecule type" value="Genomic_DNA"/>
</dbReference>
<organism evidence="2 3">
    <name type="scientific">[Mycoplasma] falconis</name>
    <dbReference type="NCBI Taxonomy" id="92403"/>
    <lineage>
        <taxon>Bacteria</taxon>
        <taxon>Bacillati</taxon>
        <taxon>Mycoplasmatota</taxon>
        <taxon>Mycoplasmoidales</taxon>
        <taxon>Metamycoplasmataceae</taxon>
        <taxon>Metamycoplasma</taxon>
    </lineage>
</organism>
<dbReference type="PANTHER" id="PTHR10000:SF8">
    <property type="entry name" value="HAD SUPERFAMILY HYDROLASE-LIKE, TYPE 3"/>
    <property type="match status" value="1"/>
</dbReference>
<gene>
    <name evidence="2" type="ORF">FJO69_01370</name>
</gene>
<comment type="caution">
    <text evidence="2">The sequence shown here is derived from an EMBL/GenBank/DDBJ whole genome shotgun (WGS) entry which is preliminary data.</text>
</comment>
<dbReference type="Proteomes" id="UP000319776">
    <property type="component" value="Unassembled WGS sequence"/>
</dbReference>
<evidence type="ECO:0000313" key="2">
    <source>
        <dbReference type="EMBL" id="TPE57565.1"/>
    </source>
</evidence>
<proteinExistence type="predicted"/>
<dbReference type="GO" id="GO:0000287">
    <property type="term" value="F:magnesium ion binding"/>
    <property type="evidence" value="ECO:0007669"/>
    <property type="project" value="TreeGrafter"/>
</dbReference>
<evidence type="ECO:0000313" key="3">
    <source>
        <dbReference type="Proteomes" id="UP000319776"/>
    </source>
</evidence>
<dbReference type="InterPro" id="IPR036412">
    <property type="entry name" value="HAD-like_sf"/>
</dbReference>
<dbReference type="PANTHER" id="PTHR10000">
    <property type="entry name" value="PHOSPHOSERINE PHOSPHATASE"/>
    <property type="match status" value="1"/>
</dbReference>
<name>A0A501XAG0_9BACT</name>
<accession>A0A501XAG0</accession>
<dbReference type="RefSeq" id="WP_140781217.1">
    <property type="nucleotide sequence ID" value="NZ_VFSS01000003.1"/>
</dbReference>
<dbReference type="AlphaFoldDB" id="A0A501XAG0"/>
<protein>
    <submittedName>
        <fullName evidence="2">HAD family phosphatase</fullName>
    </submittedName>
</protein>
<dbReference type="InterPro" id="IPR023214">
    <property type="entry name" value="HAD_sf"/>
</dbReference>
<dbReference type="Gene3D" id="3.30.1240.10">
    <property type="match status" value="1"/>
</dbReference>
<dbReference type="GO" id="GO:0016791">
    <property type="term" value="F:phosphatase activity"/>
    <property type="evidence" value="ECO:0007669"/>
    <property type="project" value="TreeGrafter"/>
</dbReference>
<comment type="cofactor">
    <cofactor evidence="1">
        <name>Mg(2+)</name>
        <dbReference type="ChEBI" id="CHEBI:18420"/>
    </cofactor>
</comment>